<organism evidence="2 3">
    <name type="scientific">Salmonella enterica subsp. enterica serovar Bovismorbificans</name>
    <dbReference type="NCBI Taxonomy" id="58097"/>
    <lineage>
        <taxon>Bacteria</taxon>
        <taxon>Pseudomonadati</taxon>
        <taxon>Pseudomonadota</taxon>
        <taxon>Gammaproteobacteria</taxon>
        <taxon>Enterobacterales</taxon>
        <taxon>Enterobacteriaceae</taxon>
        <taxon>Salmonella</taxon>
    </lineage>
</organism>
<sequence>MTEYPIGNAHIGAFTEHVHNVRTRFTQQKTEQHRYQHAEGEHVQGRI</sequence>
<dbReference type="EMBL" id="CQPC01000092">
    <property type="protein sequence ID" value="CNV14696.1"/>
    <property type="molecule type" value="Genomic_DNA"/>
</dbReference>
<reference evidence="2 3" key="1">
    <citation type="submission" date="2015-03" db="EMBL/GenBank/DDBJ databases">
        <authorList>
            <consortium name="Pathogen Informatics"/>
        </authorList>
    </citation>
    <scope>NUCLEOTIDE SEQUENCE [LARGE SCALE GENOMIC DNA]</scope>
    <source>
        <strain evidence="2 3">3476</strain>
    </source>
</reference>
<proteinExistence type="predicted"/>
<protein>
    <submittedName>
        <fullName evidence="2">Uncharacterized protein</fullName>
    </submittedName>
</protein>
<feature type="compositionally biased region" description="Basic and acidic residues" evidence="1">
    <location>
        <begin position="30"/>
        <end position="47"/>
    </location>
</feature>
<gene>
    <name evidence="2" type="ORF">ERS008202_04443</name>
</gene>
<evidence type="ECO:0000313" key="2">
    <source>
        <dbReference type="EMBL" id="CNV14696.1"/>
    </source>
</evidence>
<dbReference type="Proteomes" id="UP000039541">
    <property type="component" value="Unassembled WGS sequence"/>
</dbReference>
<evidence type="ECO:0000256" key="1">
    <source>
        <dbReference type="SAM" id="MobiDB-lite"/>
    </source>
</evidence>
<dbReference type="AlphaFoldDB" id="A0A655ECB7"/>
<evidence type="ECO:0000313" key="3">
    <source>
        <dbReference type="Proteomes" id="UP000039541"/>
    </source>
</evidence>
<feature type="region of interest" description="Disordered" evidence="1">
    <location>
        <begin position="27"/>
        <end position="47"/>
    </location>
</feature>
<accession>A0A655ECB7</accession>
<name>A0A655ECB7_SALET</name>